<reference evidence="3" key="2">
    <citation type="submission" date="2020-09" db="EMBL/GenBank/DDBJ databases">
        <authorList>
            <person name="Sun Q."/>
            <person name="Zhou Y."/>
        </authorList>
    </citation>
    <scope>NUCLEOTIDE SEQUENCE</scope>
    <source>
        <strain evidence="3">CGMCC 1.15447</strain>
    </source>
</reference>
<reference evidence="3" key="1">
    <citation type="journal article" date="2014" name="Int. J. Syst. Evol. Microbiol.">
        <title>Complete genome sequence of Corynebacterium casei LMG S-19264T (=DSM 44701T), isolated from a smear-ripened cheese.</title>
        <authorList>
            <consortium name="US DOE Joint Genome Institute (JGI-PGF)"/>
            <person name="Walter F."/>
            <person name="Albersmeier A."/>
            <person name="Kalinowski J."/>
            <person name="Ruckert C."/>
        </authorList>
    </citation>
    <scope>NUCLEOTIDE SEQUENCE</scope>
    <source>
        <strain evidence="3">CGMCC 1.15447</strain>
    </source>
</reference>
<proteinExistence type="predicted"/>
<protein>
    <recommendedName>
        <fullName evidence="2">VTT domain-containing protein</fullName>
    </recommendedName>
</protein>
<dbReference type="Pfam" id="PF09335">
    <property type="entry name" value="VTT_dom"/>
    <property type="match status" value="1"/>
</dbReference>
<comment type="caution">
    <text evidence="3">The sequence shown here is derived from an EMBL/GenBank/DDBJ whole genome shotgun (WGS) entry which is preliminary data.</text>
</comment>
<feature type="transmembrane region" description="Helical" evidence="1">
    <location>
        <begin position="123"/>
        <end position="144"/>
    </location>
</feature>
<sequence length="236" mass="25880">MKLDRLARFAAAFAPEAAQPGRRHSNALLHLFFSFGLLGLFAVAVVDASFIPLPLPGITDIMIIVMAAQHHNWLLLIPIATAGSALGGYLSYQVGHSGGVAFMERRLSAATAKRIRDWMERHAILSVALPALLPPPMPLSPFVLAAGAIHMERKQFLTTFTISRAVRHTIAVWLGFHYGRHILHLWNRLSAQYAHPILIAIWTIIALSCALGVWRLYRASRASGAYPASHPNTTVS</sequence>
<dbReference type="InterPro" id="IPR051311">
    <property type="entry name" value="DedA_domain"/>
</dbReference>
<dbReference type="PANTHER" id="PTHR42709">
    <property type="entry name" value="ALKALINE PHOSPHATASE LIKE PROTEIN"/>
    <property type="match status" value="1"/>
</dbReference>
<organism evidence="3 4">
    <name type="scientific">Edaphobacter acidisoli</name>
    <dbReference type="NCBI Taxonomy" id="2040573"/>
    <lineage>
        <taxon>Bacteria</taxon>
        <taxon>Pseudomonadati</taxon>
        <taxon>Acidobacteriota</taxon>
        <taxon>Terriglobia</taxon>
        <taxon>Terriglobales</taxon>
        <taxon>Acidobacteriaceae</taxon>
        <taxon>Edaphobacter</taxon>
    </lineage>
</organism>
<evidence type="ECO:0000256" key="1">
    <source>
        <dbReference type="SAM" id="Phobius"/>
    </source>
</evidence>
<dbReference type="EMBL" id="BMJB01000001">
    <property type="protein sequence ID" value="GGA64513.1"/>
    <property type="molecule type" value="Genomic_DNA"/>
</dbReference>
<keyword evidence="1" id="KW-0472">Membrane</keyword>
<dbReference type="InterPro" id="IPR032816">
    <property type="entry name" value="VTT_dom"/>
</dbReference>
<keyword evidence="1" id="KW-1133">Transmembrane helix</keyword>
<evidence type="ECO:0000313" key="3">
    <source>
        <dbReference type="EMBL" id="GGA64513.1"/>
    </source>
</evidence>
<feature type="transmembrane region" description="Helical" evidence="1">
    <location>
        <begin position="196"/>
        <end position="217"/>
    </location>
</feature>
<keyword evidence="4" id="KW-1185">Reference proteome</keyword>
<feature type="domain" description="VTT" evidence="2">
    <location>
        <begin position="59"/>
        <end position="175"/>
    </location>
</feature>
<feature type="transmembrane region" description="Helical" evidence="1">
    <location>
        <begin position="73"/>
        <end position="92"/>
    </location>
</feature>
<evidence type="ECO:0000313" key="4">
    <source>
        <dbReference type="Proteomes" id="UP000648801"/>
    </source>
</evidence>
<dbReference type="AlphaFoldDB" id="A0A916RSI9"/>
<evidence type="ECO:0000259" key="2">
    <source>
        <dbReference type="Pfam" id="PF09335"/>
    </source>
</evidence>
<gene>
    <name evidence="3" type="ORF">GCM10011507_15160</name>
</gene>
<dbReference type="Proteomes" id="UP000648801">
    <property type="component" value="Unassembled WGS sequence"/>
</dbReference>
<dbReference type="RefSeq" id="WP_188758649.1">
    <property type="nucleotide sequence ID" value="NZ_BMJB01000001.1"/>
</dbReference>
<name>A0A916RSI9_9BACT</name>
<feature type="transmembrane region" description="Helical" evidence="1">
    <location>
        <begin position="28"/>
        <end position="53"/>
    </location>
</feature>
<keyword evidence="1" id="KW-0812">Transmembrane</keyword>
<accession>A0A916RSI9</accession>